<accession>A0A8S3DR85</accession>
<keyword evidence="1" id="KW-1133">Transmembrane helix</keyword>
<keyword evidence="1" id="KW-0812">Transmembrane</keyword>
<name>A0A8S3DR85_9BILA</name>
<protein>
    <submittedName>
        <fullName evidence="2">Uncharacterized protein</fullName>
    </submittedName>
</protein>
<feature type="transmembrane region" description="Helical" evidence="1">
    <location>
        <begin position="6"/>
        <end position="26"/>
    </location>
</feature>
<organism evidence="2 3">
    <name type="scientific">Rotaria magnacalcarata</name>
    <dbReference type="NCBI Taxonomy" id="392030"/>
    <lineage>
        <taxon>Eukaryota</taxon>
        <taxon>Metazoa</taxon>
        <taxon>Spiralia</taxon>
        <taxon>Gnathifera</taxon>
        <taxon>Rotifera</taxon>
        <taxon>Eurotatoria</taxon>
        <taxon>Bdelloidea</taxon>
        <taxon>Philodinida</taxon>
        <taxon>Philodinidae</taxon>
        <taxon>Rotaria</taxon>
    </lineage>
</organism>
<proteinExistence type="predicted"/>
<gene>
    <name evidence="2" type="ORF">GIL414_LOCUS59007</name>
</gene>
<evidence type="ECO:0000313" key="3">
    <source>
        <dbReference type="Proteomes" id="UP000681720"/>
    </source>
</evidence>
<feature type="non-terminal residue" evidence="2">
    <location>
        <position position="27"/>
    </location>
</feature>
<dbReference type="EMBL" id="CAJOBJ010221035">
    <property type="protein sequence ID" value="CAF5033116.1"/>
    <property type="molecule type" value="Genomic_DNA"/>
</dbReference>
<sequence length="27" mass="3027">MEYPSIASNDRSIVVSISIMIIFITLL</sequence>
<keyword evidence="1" id="KW-0472">Membrane</keyword>
<dbReference type="AlphaFoldDB" id="A0A8S3DR85"/>
<evidence type="ECO:0000313" key="2">
    <source>
        <dbReference type="EMBL" id="CAF5033116.1"/>
    </source>
</evidence>
<comment type="caution">
    <text evidence="2">The sequence shown here is derived from an EMBL/GenBank/DDBJ whole genome shotgun (WGS) entry which is preliminary data.</text>
</comment>
<reference evidence="2" key="1">
    <citation type="submission" date="2021-02" db="EMBL/GenBank/DDBJ databases">
        <authorList>
            <person name="Nowell W R."/>
        </authorList>
    </citation>
    <scope>NUCLEOTIDE SEQUENCE</scope>
</reference>
<dbReference type="Proteomes" id="UP000681720">
    <property type="component" value="Unassembled WGS sequence"/>
</dbReference>
<evidence type="ECO:0000256" key="1">
    <source>
        <dbReference type="SAM" id="Phobius"/>
    </source>
</evidence>